<dbReference type="Proteomes" id="UP000243180">
    <property type="component" value="Chromosome"/>
</dbReference>
<reference evidence="1 2" key="1">
    <citation type="submission" date="2015-05" db="EMBL/GenBank/DDBJ databases">
        <title>Complete genome sequence of a sulfur-oxidizing gammaproteobacterium strain HA5.</title>
        <authorList>
            <person name="Miura A."/>
            <person name="Kojima H."/>
            <person name="Fukui M."/>
        </authorList>
    </citation>
    <scope>NUCLEOTIDE SEQUENCE [LARGE SCALE GENOMIC DNA]</scope>
    <source>
        <strain evidence="1 2">HA5</strain>
    </source>
</reference>
<accession>A0A1B4XDP3</accession>
<name>A0A1B4XDP3_9GAMM</name>
<dbReference type="KEGG" id="slim:SCL_0604"/>
<sequence>MEIDEAYKGREHSLIKHELLKGYLEVLLSIVGVSGVKKFTYVDCFAGPWGDDTGSLAGTSIAISLEILTKVRHTLEAKHGVHGLEFRAIYVEAAKRRYQRLSEYLDKNSPKGISCHALNGDYAALQDDILKLCGNESFTFFFVDPMGWVDVGVPRLAKLLRRPKSEFLITFMYDFLNRAIGMADYREQISQMLGKLGEKDYEQLDRLSTQDRADWAVRKYREQLKAMMGPDGKYPARAFHADVLHKAKERVHYHMVYLTRHHKGIVEFAKASEKIDSLQKIVRTQTKLDSSRQRNLFSAEQWVEHENGVATNLDDVKAYWLRQLTDQPVRYDETRLANMLEETGWLTRDFQDAFRELQAAKKVENLDGSPRRTKHPIHFSDSERLRRCV</sequence>
<dbReference type="NCBIfam" id="TIGR04474">
    <property type="entry name" value="tcm_partner"/>
    <property type="match status" value="1"/>
</dbReference>
<gene>
    <name evidence="1" type="ORF">SCL_0604</name>
</gene>
<evidence type="ECO:0000313" key="2">
    <source>
        <dbReference type="Proteomes" id="UP000243180"/>
    </source>
</evidence>
<evidence type="ECO:0008006" key="3">
    <source>
        <dbReference type="Google" id="ProtNLM"/>
    </source>
</evidence>
<organism evidence="1 2">
    <name type="scientific">Sulfuricaulis limicola</name>
    <dbReference type="NCBI Taxonomy" id="1620215"/>
    <lineage>
        <taxon>Bacteria</taxon>
        <taxon>Pseudomonadati</taxon>
        <taxon>Pseudomonadota</taxon>
        <taxon>Gammaproteobacteria</taxon>
        <taxon>Acidiferrobacterales</taxon>
        <taxon>Acidiferrobacteraceae</taxon>
        <taxon>Sulfuricaulis</taxon>
    </lineage>
</organism>
<dbReference type="EMBL" id="AP014879">
    <property type="protein sequence ID" value="BAV32926.1"/>
    <property type="molecule type" value="Genomic_DNA"/>
</dbReference>
<dbReference type="OrthoDB" id="6802137at2"/>
<proteinExistence type="predicted"/>
<protein>
    <recommendedName>
        <fullName evidence="3">Three-Cys-motif partner protein TcmP</fullName>
    </recommendedName>
</protein>
<dbReference type="InParanoid" id="A0A1B4XDP3"/>
<dbReference type="RefSeq" id="WP_096359842.1">
    <property type="nucleotide sequence ID" value="NZ_AP014879.1"/>
</dbReference>
<keyword evidence="2" id="KW-1185">Reference proteome</keyword>
<evidence type="ECO:0000313" key="1">
    <source>
        <dbReference type="EMBL" id="BAV32926.1"/>
    </source>
</evidence>
<dbReference type="InterPro" id="IPR031009">
    <property type="entry name" value="Tcm_partner"/>
</dbReference>
<dbReference type="AlphaFoldDB" id="A0A1B4XDP3"/>